<accession>A0A087UTM0</accession>
<evidence type="ECO:0000313" key="2">
    <source>
        <dbReference type="Proteomes" id="UP000054359"/>
    </source>
</evidence>
<feature type="non-terminal residue" evidence="1">
    <location>
        <position position="45"/>
    </location>
</feature>
<keyword evidence="2" id="KW-1185">Reference proteome</keyword>
<dbReference type="AlphaFoldDB" id="A0A087UTM0"/>
<gene>
    <name evidence="1" type="ORF">X975_15178</name>
</gene>
<name>A0A087UTM0_STEMI</name>
<organism evidence="1 2">
    <name type="scientific">Stegodyphus mimosarum</name>
    <name type="common">African social velvet spider</name>
    <dbReference type="NCBI Taxonomy" id="407821"/>
    <lineage>
        <taxon>Eukaryota</taxon>
        <taxon>Metazoa</taxon>
        <taxon>Ecdysozoa</taxon>
        <taxon>Arthropoda</taxon>
        <taxon>Chelicerata</taxon>
        <taxon>Arachnida</taxon>
        <taxon>Araneae</taxon>
        <taxon>Araneomorphae</taxon>
        <taxon>Entelegynae</taxon>
        <taxon>Eresoidea</taxon>
        <taxon>Eresidae</taxon>
        <taxon>Stegodyphus</taxon>
    </lineage>
</organism>
<dbReference type="Proteomes" id="UP000054359">
    <property type="component" value="Unassembled WGS sequence"/>
</dbReference>
<evidence type="ECO:0000313" key="1">
    <source>
        <dbReference type="EMBL" id="KFM80709.1"/>
    </source>
</evidence>
<proteinExistence type="predicted"/>
<reference evidence="1 2" key="1">
    <citation type="submission" date="2013-11" db="EMBL/GenBank/DDBJ databases">
        <title>Genome sequencing of Stegodyphus mimosarum.</title>
        <authorList>
            <person name="Bechsgaard J."/>
        </authorList>
    </citation>
    <scope>NUCLEOTIDE SEQUENCE [LARGE SCALE GENOMIC DNA]</scope>
</reference>
<dbReference type="EMBL" id="KK121554">
    <property type="protein sequence ID" value="KFM80709.1"/>
    <property type="molecule type" value="Genomic_DNA"/>
</dbReference>
<protein>
    <submittedName>
        <fullName evidence="1">Uncharacterized protein</fullName>
    </submittedName>
</protein>
<sequence>MLLLDVDRSHHQVALDIATAKLGVTLRAAHFSFGTKCAIWTYVFT</sequence>